<gene>
    <name evidence="3" type="ORF">IW967_00885</name>
</gene>
<evidence type="ECO:0000256" key="1">
    <source>
        <dbReference type="ARBA" id="ARBA00007521"/>
    </source>
</evidence>
<accession>A0ABS0EZI1</accession>
<organism evidence="3 4">
    <name type="scientific">Alicyclobacillus mali</name>
    <name type="common">ex Roth et al. 2021</name>
    <dbReference type="NCBI Taxonomy" id="1123961"/>
    <lineage>
        <taxon>Bacteria</taxon>
        <taxon>Bacillati</taxon>
        <taxon>Bacillota</taxon>
        <taxon>Bacilli</taxon>
        <taxon>Bacillales</taxon>
        <taxon>Alicyclobacillaceae</taxon>
        <taxon>Alicyclobacillus</taxon>
    </lineage>
</organism>
<comment type="caution">
    <text evidence="3">The sequence shown here is derived from an EMBL/GenBank/DDBJ whole genome shotgun (WGS) entry which is preliminary data.</text>
</comment>
<evidence type="ECO:0000313" key="4">
    <source>
        <dbReference type="Proteomes" id="UP000642910"/>
    </source>
</evidence>
<keyword evidence="4" id="KW-1185">Reference proteome</keyword>
<keyword evidence="2" id="KW-1277">Toxin-antitoxin system</keyword>
<dbReference type="Pfam" id="PF02452">
    <property type="entry name" value="PemK_toxin"/>
    <property type="match status" value="1"/>
</dbReference>
<comment type="similarity">
    <text evidence="1">Belongs to the PemK/MazF family.</text>
</comment>
<evidence type="ECO:0000313" key="3">
    <source>
        <dbReference type="EMBL" id="MBF8376444.1"/>
    </source>
</evidence>
<protein>
    <submittedName>
        <fullName evidence="3">Type II toxin-antitoxin system PemK/MazF family toxin</fullName>
    </submittedName>
</protein>
<sequence>MKHKIVLIPFPFDDLQSHKVRPALCLTDPISAHDHVVVAFISSQVPTHLLPTDIVLRAGTDAFSPTGLKVSSVIRLHRIVSMTTRIIRYELGHIADETRDLVESKLIQLFNLHHRLR</sequence>
<dbReference type="Proteomes" id="UP000642910">
    <property type="component" value="Unassembled WGS sequence"/>
</dbReference>
<dbReference type="EMBL" id="JADPKZ010000018">
    <property type="protein sequence ID" value="MBF8376444.1"/>
    <property type="molecule type" value="Genomic_DNA"/>
</dbReference>
<dbReference type="InterPro" id="IPR003477">
    <property type="entry name" value="PemK-like"/>
</dbReference>
<dbReference type="InterPro" id="IPR011067">
    <property type="entry name" value="Plasmid_toxin/cell-grow_inhib"/>
</dbReference>
<evidence type="ECO:0000256" key="2">
    <source>
        <dbReference type="ARBA" id="ARBA00022649"/>
    </source>
</evidence>
<proteinExistence type="inferred from homology"/>
<dbReference type="Gene3D" id="2.30.30.110">
    <property type="match status" value="1"/>
</dbReference>
<dbReference type="SUPFAM" id="SSF50118">
    <property type="entry name" value="Cell growth inhibitor/plasmid maintenance toxic component"/>
    <property type="match status" value="1"/>
</dbReference>
<name>A0ABS0EZI1_9BACL</name>
<reference evidence="3 4" key="1">
    <citation type="submission" date="2020-11" db="EMBL/GenBank/DDBJ databases">
        <title>Genomic insight of Alicyclobacillus mali FL 18 reveals a new arsenic-resistant strain, with potential in environmental biotechnology.</title>
        <authorList>
            <person name="Fiorentino G."/>
            <person name="Gallo G."/>
            <person name="Aulitto M."/>
        </authorList>
    </citation>
    <scope>NUCLEOTIDE SEQUENCE [LARGE SCALE GENOMIC DNA]</scope>
    <source>
        <strain evidence="3 4">FL 18</strain>
    </source>
</reference>